<dbReference type="Pfam" id="PF11951">
    <property type="entry name" value="Fungal_trans_2"/>
    <property type="match status" value="1"/>
</dbReference>
<dbReference type="PROSITE" id="PS50048">
    <property type="entry name" value="ZN2_CY6_FUNGAL_2"/>
    <property type="match status" value="1"/>
</dbReference>
<gene>
    <name evidence="7" type="ORF">PV04_10914</name>
</gene>
<dbReference type="GO" id="GO:0008270">
    <property type="term" value="F:zinc ion binding"/>
    <property type="evidence" value="ECO:0007669"/>
    <property type="project" value="InterPro"/>
</dbReference>
<keyword evidence="4" id="KW-0804">Transcription</keyword>
<dbReference type="Pfam" id="PF00172">
    <property type="entry name" value="Zn_clus"/>
    <property type="match status" value="1"/>
</dbReference>
<accession>A0A0D2DK37</accession>
<dbReference type="PANTHER" id="PTHR37534:SF15">
    <property type="entry name" value="ZN(II)2CYS6 TRANSCRIPTION FACTOR (EUROFUNG)"/>
    <property type="match status" value="1"/>
</dbReference>
<keyword evidence="5" id="KW-0539">Nucleus</keyword>
<evidence type="ECO:0000256" key="1">
    <source>
        <dbReference type="ARBA" id="ARBA00004123"/>
    </source>
</evidence>
<dbReference type="GO" id="GO:0005634">
    <property type="term" value="C:nucleus"/>
    <property type="evidence" value="ECO:0007669"/>
    <property type="project" value="UniProtKB-SubCell"/>
</dbReference>
<reference evidence="7 8" key="1">
    <citation type="submission" date="2015-01" db="EMBL/GenBank/DDBJ databases">
        <title>The Genome Sequence of Capronia semiimmersa CBS27337.</title>
        <authorList>
            <consortium name="The Broad Institute Genomics Platform"/>
            <person name="Cuomo C."/>
            <person name="de Hoog S."/>
            <person name="Gorbushina A."/>
            <person name="Stielow B."/>
            <person name="Teixiera M."/>
            <person name="Abouelleil A."/>
            <person name="Chapman S.B."/>
            <person name="Priest M."/>
            <person name="Young S.K."/>
            <person name="Wortman J."/>
            <person name="Nusbaum C."/>
            <person name="Birren B."/>
        </authorList>
    </citation>
    <scope>NUCLEOTIDE SEQUENCE [LARGE SCALE GENOMIC DNA]</scope>
    <source>
        <strain evidence="7 8">CBS 27337</strain>
    </source>
</reference>
<dbReference type="PANTHER" id="PTHR37534">
    <property type="entry name" value="TRANSCRIPTIONAL ACTIVATOR PROTEIN UGA3"/>
    <property type="match status" value="1"/>
</dbReference>
<dbReference type="InterPro" id="IPR021858">
    <property type="entry name" value="Fun_TF"/>
</dbReference>
<dbReference type="CDD" id="cd00067">
    <property type="entry name" value="GAL4"/>
    <property type="match status" value="1"/>
</dbReference>
<dbReference type="STRING" id="5601.A0A0D2DK37"/>
<dbReference type="HOGENOM" id="CLU_027436_0_0_1"/>
<dbReference type="GO" id="GO:0000981">
    <property type="term" value="F:DNA-binding transcription factor activity, RNA polymerase II-specific"/>
    <property type="evidence" value="ECO:0007669"/>
    <property type="project" value="InterPro"/>
</dbReference>
<dbReference type="InterPro" id="IPR001138">
    <property type="entry name" value="Zn2Cys6_DnaBD"/>
</dbReference>
<evidence type="ECO:0000256" key="4">
    <source>
        <dbReference type="ARBA" id="ARBA00023163"/>
    </source>
</evidence>
<keyword evidence="3" id="KW-0238">DNA-binding</keyword>
<dbReference type="SUPFAM" id="SSF57701">
    <property type="entry name" value="Zn2/Cys6 DNA-binding domain"/>
    <property type="match status" value="1"/>
</dbReference>
<organism evidence="7 8">
    <name type="scientific">Phialophora macrospora</name>
    <dbReference type="NCBI Taxonomy" id="1851006"/>
    <lineage>
        <taxon>Eukaryota</taxon>
        <taxon>Fungi</taxon>
        <taxon>Dikarya</taxon>
        <taxon>Ascomycota</taxon>
        <taxon>Pezizomycotina</taxon>
        <taxon>Eurotiomycetes</taxon>
        <taxon>Chaetothyriomycetidae</taxon>
        <taxon>Chaetothyriales</taxon>
        <taxon>Herpotrichiellaceae</taxon>
        <taxon>Phialophora</taxon>
    </lineage>
</organism>
<keyword evidence="8" id="KW-1185">Reference proteome</keyword>
<proteinExistence type="predicted"/>
<dbReference type="GO" id="GO:0000976">
    <property type="term" value="F:transcription cis-regulatory region binding"/>
    <property type="evidence" value="ECO:0007669"/>
    <property type="project" value="TreeGrafter"/>
</dbReference>
<evidence type="ECO:0000313" key="8">
    <source>
        <dbReference type="Proteomes" id="UP000054266"/>
    </source>
</evidence>
<dbReference type="AlphaFoldDB" id="A0A0D2DK37"/>
<dbReference type="InterPro" id="IPR036864">
    <property type="entry name" value="Zn2-C6_fun-type_DNA-bd_sf"/>
</dbReference>
<evidence type="ECO:0000259" key="6">
    <source>
        <dbReference type="PROSITE" id="PS50048"/>
    </source>
</evidence>
<dbReference type="Proteomes" id="UP000054266">
    <property type="component" value="Unassembled WGS sequence"/>
</dbReference>
<keyword evidence="2" id="KW-0805">Transcription regulation</keyword>
<evidence type="ECO:0000256" key="2">
    <source>
        <dbReference type="ARBA" id="ARBA00023015"/>
    </source>
</evidence>
<dbReference type="SMART" id="SM00066">
    <property type="entry name" value="GAL4"/>
    <property type="match status" value="1"/>
</dbReference>
<name>A0A0D2DK37_9EURO</name>
<evidence type="ECO:0000313" key="7">
    <source>
        <dbReference type="EMBL" id="KIW62782.1"/>
    </source>
</evidence>
<feature type="domain" description="Zn(2)-C6 fungal-type" evidence="6">
    <location>
        <begin position="41"/>
        <end position="71"/>
    </location>
</feature>
<dbReference type="GO" id="GO:0045944">
    <property type="term" value="P:positive regulation of transcription by RNA polymerase II"/>
    <property type="evidence" value="ECO:0007669"/>
    <property type="project" value="TreeGrafter"/>
</dbReference>
<dbReference type="EMBL" id="KN846963">
    <property type="protein sequence ID" value="KIW62782.1"/>
    <property type="molecule type" value="Genomic_DNA"/>
</dbReference>
<sequence length="477" mass="54388">MGSRYRVRFATAQNAAMTKTTTPCIPHQVDRPNQRRHSRSGCHECKRRRVKCDETLPVCLRCQRRRSVCRSVPRRAQWVIEVPWLNPGRCLSSLSSHVNLRSLQYWLERASQIMVIDPEINPLSFPILKYLDASPSLLHSLQSISVAHEGFFSTAALTSCLEERARALAFFREELLQNDGSAEASFLTMYILGMSAAWTDQENKIDIGQPHLHGARALIDMMVAEAGSIEDPFVQLALGCYIYWDQASAFFVTPQQQTPLNTPEIYHCISPMRRVFHPVAGYSTEIYYLLSTVGRYCRAILDHCPRDPALEETLEQELLDWESPEEDRNLYLVSNAFRKHGLVMLYRTTASAGPRPACPGDRDTPAESETERRWTEEVIRQCAREILDDIMEIPPGCSYHIVLALPLLTAGAELGEDEPELRDEVRKRFRALFSMNRIPANLWAIEMLEELWALHAAGSTCSWLSLALQKNWNLLLL</sequence>
<protein>
    <recommendedName>
        <fullName evidence="6">Zn(2)-C6 fungal-type domain-containing protein</fullName>
    </recommendedName>
</protein>
<dbReference type="PROSITE" id="PS00463">
    <property type="entry name" value="ZN2_CY6_FUNGAL_1"/>
    <property type="match status" value="1"/>
</dbReference>
<evidence type="ECO:0000256" key="3">
    <source>
        <dbReference type="ARBA" id="ARBA00023125"/>
    </source>
</evidence>
<comment type="subcellular location">
    <subcellularLocation>
        <location evidence="1">Nucleus</location>
    </subcellularLocation>
</comment>
<dbReference type="Gene3D" id="4.10.240.10">
    <property type="entry name" value="Zn(2)-C6 fungal-type DNA-binding domain"/>
    <property type="match status" value="1"/>
</dbReference>
<evidence type="ECO:0000256" key="5">
    <source>
        <dbReference type="ARBA" id="ARBA00023242"/>
    </source>
</evidence>